<dbReference type="Gene3D" id="3.10.50.40">
    <property type="match status" value="1"/>
</dbReference>
<dbReference type="EMBL" id="QHJQ01000002">
    <property type="protein sequence ID" value="PXA05117.1"/>
    <property type="molecule type" value="Genomic_DNA"/>
</dbReference>
<keyword evidence="4" id="KW-1185">Reference proteome</keyword>
<sequence length="317" mass="35511">MTDATLARLMKACLKQMPVLGCAGAVCFFGGCSSEPEIEDPVAIEVGRRTITQSELQAKVDFMRERGSLAAGNSDEFIDRLVERSVALERAREMGLDQDMELRIQWENLLIGRLKKVEMDRALASVSVTDQEVEARYTEQLDSFTKPAQIRLALLYLEKGKVTDSEALIERMEKAKAAVAELPDDTRGFGALAMTYSEEATSRFKGGDIGWLQAGLPKYRWPEAVMNAAFALEPDELSDVIETEDGVYLLKKTDSRGAVVRPLDKYLQASLQRELLQQKKAELREQLERKWMESTELKLHPAVISEINFPTPSTTTN</sequence>
<dbReference type="PANTHER" id="PTHR47245:SF2">
    <property type="entry name" value="PEPTIDYL-PROLYL CIS-TRANS ISOMERASE HP_0175-RELATED"/>
    <property type="match status" value="1"/>
</dbReference>
<keyword evidence="1" id="KW-0413">Isomerase</keyword>
<dbReference type="RefSeq" id="WP_110130118.1">
    <property type="nucleotide sequence ID" value="NZ_QHJQ01000002.1"/>
</dbReference>
<name>A0A317ZLR7_9BACT</name>
<comment type="caution">
    <text evidence="3">The sequence shown here is derived from an EMBL/GenBank/DDBJ whole genome shotgun (WGS) entry which is preliminary data.</text>
</comment>
<feature type="domain" description="PpiC" evidence="2">
    <location>
        <begin position="147"/>
        <end position="254"/>
    </location>
</feature>
<dbReference type="Proteomes" id="UP000247099">
    <property type="component" value="Unassembled WGS sequence"/>
</dbReference>
<protein>
    <recommendedName>
        <fullName evidence="2">PpiC domain-containing protein</fullName>
    </recommendedName>
</protein>
<evidence type="ECO:0000313" key="3">
    <source>
        <dbReference type="EMBL" id="PXA05117.1"/>
    </source>
</evidence>
<dbReference type="InterPro" id="IPR027304">
    <property type="entry name" value="Trigger_fact/SurA_dom_sf"/>
</dbReference>
<proteinExistence type="predicted"/>
<dbReference type="AlphaFoldDB" id="A0A317ZLR7"/>
<organism evidence="3 4">
    <name type="scientific">Coraliomargarita sinensis</name>
    <dbReference type="NCBI Taxonomy" id="2174842"/>
    <lineage>
        <taxon>Bacteria</taxon>
        <taxon>Pseudomonadati</taxon>
        <taxon>Verrucomicrobiota</taxon>
        <taxon>Opitutia</taxon>
        <taxon>Puniceicoccales</taxon>
        <taxon>Coraliomargaritaceae</taxon>
        <taxon>Coraliomargarita</taxon>
    </lineage>
</organism>
<dbReference type="InterPro" id="IPR000297">
    <property type="entry name" value="PPIase_PpiC"/>
</dbReference>
<dbReference type="SUPFAM" id="SSF54534">
    <property type="entry name" value="FKBP-like"/>
    <property type="match status" value="1"/>
</dbReference>
<dbReference type="InterPro" id="IPR023058">
    <property type="entry name" value="PPIase_PpiC_CS"/>
</dbReference>
<dbReference type="InterPro" id="IPR046357">
    <property type="entry name" value="PPIase_dom_sf"/>
</dbReference>
<evidence type="ECO:0000259" key="2">
    <source>
        <dbReference type="PROSITE" id="PS50198"/>
    </source>
</evidence>
<gene>
    <name evidence="3" type="ORF">DDZ13_03915</name>
</gene>
<dbReference type="InterPro" id="IPR050245">
    <property type="entry name" value="PrsA_foldase"/>
</dbReference>
<dbReference type="GO" id="GO:0003755">
    <property type="term" value="F:peptidyl-prolyl cis-trans isomerase activity"/>
    <property type="evidence" value="ECO:0007669"/>
    <property type="project" value="UniProtKB-KW"/>
</dbReference>
<dbReference type="InParanoid" id="A0A317ZLR7"/>
<dbReference type="PANTHER" id="PTHR47245">
    <property type="entry name" value="PEPTIDYLPROLYL ISOMERASE"/>
    <property type="match status" value="1"/>
</dbReference>
<dbReference type="OrthoDB" id="9812372at2"/>
<accession>A0A317ZLR7</accession>
<keyword evidence="1" id="KW-0697">Rotamase</keyword>
<evidence type="ECO:0000256" key="1">
    <source>
        <dbReference type="PROSITE-ProRule" id="PRU00278"/>
    </source>
</evidence>
<dbReference type="SUPFAM" id="SSF109998">
    <property type="entry name" value="Triger factor/SurA peptide-binding domain-like"/>
    <property type="match status" value="1"/>
</dbReference>
<reference evidence="3 4" key="1">
    <citation type="submission" date="2018-05" db="EMBL/GenBank/DDBJ databases">
        <title>Coraliomargarita sinensis sp. nov., isolated from a marine solar saltern.</title>
        <authorList>
            <person name="Zhou L.Y."/>
        </authorList>
    </citation>
    <scope>NUCLEOTIDE SEQUENCE [LARGE SCALE GENOMIC DNA]</scope>
    <source>
        <strain evidence="3 4">WN38</strain>
    </source>
</reference>
<dbReference type="Pfam" id="PF13145">
    <property type="entry name" value="Rotamase_2"/>
    <property type="match status" value="1"/>
</dbReference>
<evidence type="ECO:0000313" key="4">
    <source>
        <dbReference type="Proteomes" id="UP000247099"/>
    </source>
</evidence>
<dbReference type="PROSITE" id="PS50198">
    <property type="entry name" value="PPIC_PPIASE_2"/>
    <property type="match status" value="1"/>
</dbReference>
<dbReference type="PROSITE" id="PS01096">
    <property type="entry name" value="PPIC_PPIASE_1"/>
    <property type="match status" value="1"/>
</dbReference>